<sequence>MLVVVKGKSCLTSPVVFYDGVAPSEGKGRATDVIYLNFCKAFDRVPHIILPSKLERDGLDGWTIRWIRQGLDGHVQRVMDNGSEFWKFAENTKLSGAVDTPEGWDANQKDLDKLKNWAHGNILRFNKTKCKVLHLDWGNPQNQSRLGNEQIESSPAKKNFGVLRDERLHMSWQHALTAQKAGCVLGYSRSRERILPLYLALIRPHQKCCIQLWGPQHRKDISLLQQVQRLATMMIRRMEHLSYEERLRELGLFSLEKKRLWDDLIVAF</sequence>
<organism evidence="1 2">
    <name type="scientific">Willisornis vidua</name>
    <name type="common">Xingu scale-backed antbird</name>
    <dbReference type="NCBI Taxonomy" id="1566151"/>
    <lineage>
        <taxon>Eukaryota</taxon>
        <taxon>Metazoa</taxon>
        <taxon>Chordata</taxon>
        <taxon>Craniata</taxon>
        <taxon>Vertebrata</taxon>
        <taxon>Euteleostomi</taxon>
        <taxon>Archelosauria</taxon>
        <taxon>Archosauria</taxon>
        <taxon>Dinosauria</taxon>
        <taxon>Saurischia</taxon>
        <taxon>Theropoda</taxon>
        <taxon>Coelurosauria</taxon>
        <taxon>Aves</taxon>
        <taxon>Neognathae</taxon>
        <taxon>Neoaves</taxon>
        <taxon>Telluraves</taxon>
        <taxon>Australaves</taxon>
        <taxon>Passeriformes</taxon>
        <taxon>Thamnophilidae</taxon>
        <taxon>Willisornis</taxon>
    </lineage>
</organism>
<comment type="caution">
    <text evidence="1">The sequence shown here is derived from an EMBL/GenBank/DDBJ whole genome shotgun (WGS) entry which is preliminary data.</text>
</comment>
<proteinExistence type="predicted"/>
<reference evidence="1" key="1">
    <citation type="submission" date="2019-10" db="EMBL/GenBank/DDBJ databases">
        <authorList>
            <person name="Soares A.E.R."/>
            <person name="Aleixo A."/>
            <person name="Schneider P."/>
            <person name="Miyaki C.Y."/>
            <person name="Schneider M.P."/>
            <person name="Mello C."/>
            <person name="Vasconcelos A.T.R."/>
        </authorList>
    </citation>
    <scope>NUCLEOTIDE SEQUENCE</scope>
    <source>
        <tissue evidence="1">Muscle</tissue>
    </source>
</reference>
<evidence type="ECO:0000313" key="2">
    <source>
        <dbReference type="Proteomes" id="UP001145742"/>
    </source>
</evidence>
<evidence type="ECO:0008006" key="3">
    <source>
        <dbReference type="Google" id="ProtNLM"/>
    </source>
</evidence>
<name>A0ABQ9CT36_9PASS</name>
<dbReference type="Proteomes" id="UP001145742">
    <property type="component" value="Unassembled WGS sequence"/>
</dbReference>
<accession>A0ABQ9CT36</accession>
<dbReference type="PANTHER" id="PTHR33332">
    <property type="entry name" value="REVERSE TRANSCRIPTASE DOMAIN-CONTAINING PROTEIN"/>
    <property type="match status" value="1"/>
</dbReference>
<gene>
    <name evidence="1" type="ORF">WISP_118868</name>
</gene>
<evidence type="ECO:0000313" key="1">
    <source>
        <dbReference type="EMBL" id="KAJ7408726.1"/>
    </source>
</evidence>
<keyword evidence="2" id="KW-1185">Reference proteome</keyword>
<protein>
    <recommendedName>
        <fullName evidence="3">Reverse transcriptase domain-containing protein</fullName>
    </recommendedName>
</protein>
<dbReference type="EMBL" id="WHWB01034526">
    <property type="protein sequence ID" value="KAJ7408726.1"/>
    <property type="molecule type" value="Genomic_DNA"/>
</dbReference>